<gene>
    <name evidence="2" type="ORF">O181_063349</name>
</gene>
<proteinExistence type="predicted"/>
<protein>
    <submittedName>
        <fullName evidence="2">Uncharacterized protein</fullName>
    </submittedName>
</protein>
<comment type="caution">
    <text evidence="2">The sequence shown here is derived from an EMBL/GenBank/DDBJ whole genome shotgun (WGS) entry which is preliminary data.</text>
</comment>
<organism evidence="2 3">
    <name type="scientific">Austropuccinia psidii MF-1</name>
    <dbReference type="NCBI Taxonomy" id="1389203"/>
    <lineage>
        <taxon>Eukaryota</taxon>
        <taxon>Fungi</taxon>
        <taxon>Dikarya</taxon>
        <taxon>Basidiomycota</taxon>
        <taxon>Pucciniomycotina</taxon>
        <taxon>Pucciniomycetes</taxon>
        <taxon>Pucciniales</taxon>
        <taxon>Sphaerophragmiaceae</taxon>
        <taxon>Austropuccinia</taxon>
    </lineage>
</organism>
<feature type="compositionally biased region" description="Basic and acidic residues" evidence="1">
    <location>
        <begin position="7"/>
        <end position="20"/>
    </location>
</feature>
<evidence type="ECO:0000313" key="3">
    <source>
        <dbReference type="Proteomes" id="UP000765509"/>
    </source>
</evidence>
<reference evidence="2" key="1">
    <citation type="submission" date="2021-03" db="EMBL/GenBank/DDBJ databases">
        <title>Draft genome sequence of rust myrtle Austropuccinia psidii MF-1, a brazilian biotype.</title>
        <authorList>
            <person name="Quecine M.C."/>
            <person name="Pachon D.M.R."/>
            <person name="Bonatelli M.L."/>
            <person name="Correr F.H."/>
            <person name="Franceschini L.M."/>
            <person name="Leite T.F."/>
            <person name="Margarido G.R.A."/>
            <person name="Almeida C.A."/>
            <person name="Ferrarezi J.A."/>
            <person name="Labate C.A."/>
        </authorList>
    </citation>
    <scope>NUCLEOTIDE SEQUENCE</scope>
    <source>
        <strain evidence="2">MF-1</strain>
    </source>
</reference>
<name>A0A9Q3ELZ7_9BASI</name>
<evidence type="ECO:0000313" key="2">
    <source>
        <dbReference type="EMBL" id="MBW0523634.1"/>
    </source>
</evidence>
<sequence>MNKRIKQRMEKDPEEGKLAESEDEFNLYKQNHGNWEDKYKQGRIFNDIEEGELSENTRSLAGPTILEPNKNTFHDTYEQICFF</sequence>
<feature type="region of interest" description="Disordered" evidence="1">
    <location>
        <begin position="1"/>
        <end position="23"/>
    </location>
</feature>
<keyword evidence="3" id="KW-1185">Reference proteome</keyword>
<dbReference type="Proteomes" id="UP000765509">
    <property type="component" value="Unassembled WGS sequence"/>
</dbReference>
<dbReference type="AlphaFoldDB" id="A0A9Q3ELZ7"/>
<dbReference type="EMBL" id="AVOT02030439">
    <property type="protein sequence ID" value="MBW0523634.1"/>
    <property type="molecule type" value="Genomic_DNA"/>
</dbReference>
<evidence type="ECO:0000256" key="1">
    <source>
        <dbReference type="SAM" id="MobiDB-lite"/>
    </source>
</evidence>
<accession>A0A9Q3ELZ7</accession>